<proteinExistence type="predicted"/>
<dbReference type="EMBL" id="JBHTBL010000011">
    <property type="protein sequence ID" value="MFC7325608.1"/>
    <property type="molecule type" value="Genomic_DNA"/>
</dbReference>
<dbReference type="Proteomes" id="UP001596545">
    <property type="component" value="Unassembled WGS sequence"/>
</dbReference>
<keyword evidence="4" id="KW-1185">Reference proteome</keyword>
<dbReference type="AlphaFoldDB" id="A0ABD6APL4"/>
<comment type="caution">
    <text evidence="3">The sequence shown here is derived from an EMBL/GenBank/DDBJ whole genome shotgun (WGS) entry which is preliminary data.</text>
</comment>
<dbReference type="RefSeq" id="WP_256408330.1">
    <property type="nucleotide sequence ID" value="NZ_JANHDN010000002.1"/>
</dbReference>
<evidence type="ECO:0000256" key="1">
    <source>
        <dbReference type="SAM" id="MobiDB-lite"/>
    </source>
</evidence>
<dbReference type="InterPro" id="IPR036453">
    <property type="entry name" value="GluRdtase_dimer_dom_sf"/>
</dbReference>
<name>A0ABD6APL4_9EURY</name>
<sequence length="114" mass="12770">MALERSDARSDSRTDARVDPDRVRRRLRRRAERIERREVAEAVSKLESRGDLTDEQRETVRRLGAVLRRRLTSRPDAALERASGGGATARALARLFDADGETAIAAGERSPETE</sequence>
<evidence type="ECO:0000313" key="3">
    <source>
        <dbReference type="EMBL" id="MFC7325608.1"/>
    </source>
</evidence>
<protein>
    <submittedName>
        <fullName evidence="3">Glutamyl-tRNA reductase</fullName>
    </submittedName>
</protein>
<dbReference type="InterPro" id="IPR015896">
    <property type="entry name" value="4pyrrol_synth_GluRdtase_dimer"/>
</dbReference>
<feature type="domain" description="Tetrapyrrole biosynthesis glutamyl-tRNA reductase dimerisation" evidence="2">
    <location>
        <begin position="25"/>
        <end position="97"/>
    </location>
</feature>
<gene>
    <name evidence="3" type="ORF">ACFQMF_13585</name>
</gene>
<organism evidence="3 4">
    <name type="scientific">Halorubrum rutilum</name>
    <dbReference type="NCBI Taxonomy" id="1364933"/>
    <lineage>
        <taxon>Archaea</taxon>
        <taxon>Methanobacteriati</taxon>
        <taxon>Methanobacteriota</taxon>
        <taxon>Stenosarchaea group</taxon>
        <taxon>Halobacteria</taxon>
        <taxon>Halobacteriales</taxon>
        <taxon>Haloferacaceae</taxon>
        <taxon>Halorubrum</taxon>
    </lineage>
</organism>
<feature type="compositionally biased region" description="Basic and acidic residues" evidence="1">
    <location>
        <begin position="1"/>
        <end position="22"/>
    </location>
</feature>
<reference evidence="3 4" key="1">
    <citation type="journal article" date="2019" name="Int. J. Syst. Evol. Microbiol.">
        <title>The Global Catalogue of Microorganisms (GCM) 10K type strain sequencing project: providing services to taxonomists for standard genome sequencing and annotation.</title>
        <authorList>
            <consortium name="The Broad Institute Genomics Platform"/>
            <consortium name="The Broad Institute Genome Sequencing Center for Infectious Disease"/>
            <person name="Wu L."/>
            <person name="Ma J."/>
        </authorList>
    </citation>
    <scope>NUCLEOTIDE SEQUENCE [LARGE SCALE GENOMIC DNA]</scope>
    <source>
        <strain evidence="3 4">CGMCC 1.12554</strain>
    </source>
</reference>
<dbReference type="Pfam" id="PF00745">
    <property type="entry name" value="GlutR_dimer"/>
    <property type="match status" value="1"/>
</dbReference>
<dbReference type="SUPFAM" id="SSF69075">
    <property type="entry name" value="Glutamyl tRNA-reductase dimerization domain"/>
    <property type="match status" value="1"/>
</dbReference>
<feature type="region of interest" description="Disordered" evidence="1">
    <location>
        <begin position="1"/>
        <end position="24"/>
    </location>
</feature>
<accession>A0ABD6APL4</accession>
<evidence type="ECO:0000313" key="4">
    <source>
        <dbReference type="Proteomes" id="UP001596545"/>
    </source>
</evidence>
<evidence type="ECO:0000259" key="2">
    <source>
        <dbReference type="Pfam" id="PF00745"/>
    </source>
</evidence>